<dbReference type="Proteomes" id="UP001056120">
    <property type="component" value="Linkage Group LG26"/>
</dbReference>
<dbReference type="EMBL" id="CM042043">
    <property type="protein sequence ID" value="KAI3694001.1"/>
    <property type="molecule type" value="Genomic_DNA"/>
</dbReference>
<reference evidence="2" key="1">
    <citation type="journal article" date="2022" name="Mol. Ecol. Resour.">
        <title>The genomes of chicory, endive, great burdock and yacon provide insights into Asteraceae palaeo-polyploidization history and plant inulin production.</title>
        <authorList>
            <person name="Fan W."/>
            <person name="Wang S."/>
            <person name="Wang H."/>
            <person name="Wang A."/>
            <person name="Jiang F."/>
            <person name="Liu H."/>
            <person name="Zhao H."/>
            <person name="Xu D."/>
            <person name="Zhang Y."/>
        </authorList>
    </citation>
    <scope>NUCLEOTIDE SEQUENCE [LARGE SCALE GENOMIC DNA]</scope>
    <source>
        <strain evidence="2">cv. Yunnan</strain>
    </source>
</reference>
<proteinExistence type="predicted"/>
<evidence type="ECO:0000313" key="2">
    <source>
        <dbReference type="Proteomes" id="UP001056120"/>
    </source>
</evidence>
<reference evidence="1 2" key="2">
    <citation type="journal article" date="2022" name="Mol. Ecol. Resour.">
        <title>The genomes of chicory, endive, great burdock and yacon provide insights into Asteraceae paleo-polyploidization history and plant inulin production.</title>
        <authorList>
            <person name="Fan W."/>
            <person name="Wang S."/>
            <person name="Wang H."/>
            <person name="Wang A."/>
            <person name="Jiang F."/>
            <person name="Liu H."/>
            <person name="Zhao H."/>
            <person name="Xu D."/>
            <person name="Zhang Y."/>
        </authorList>
    </citation>
    <scope>NUCLEOTIDE SEQUENCE [LARGE SCALE GENOMIC DNA]</scope>
    <source>
        <strain evidence="2">cv. Yunnan</strain>
        <tissue evidence="1">Leaves</tissue>
    </source>
</reference>
<protein>
    <submittedName>
        <fullName evidence="1">Uncharacterized protein</fullName>
    </submittedName>
</protein>
<comment type="caution">
    <text evidence="1">The sequence shown here is derived from an EMBL/GenBank/DDBJ whole genome shotgun (WGS) entry which is preliminary data.</text>
</comment>
<gene>
    <name evidence="1" type="ORF">L1987_76959</name>
</gene>
<organism evidence="1 2">
    <name type="scientific">Smallanthus sonchifolius</name>
    <dbReference type="NCBI Taxonomy" id="185202"/>
    <lineage>
        <taxon>Eukaryota</taxon>
        <taxon>Viridiplantae</taxon>
        <taxon>Streptophyta</taxon>
        <taxon>Embryophyta</taxon>
        <taxon>Tracheophyta</taxon>
        <taxon>Spermatophyta</taxon>
        <taxon>Magnoliopsida</taxon>
        <taxon>eudicotyledons</taxon>
        <taxon>Gunneridae</taxon>
        <taxon>Pentapetalae</taxon>
        <taxon>asterids</taxon>
        <taxon>campanulids</taxon>
        <taxon>Asterales</taxon>
        <taxon>Asteraceae</taxon>
        <taxon>Asteroideae</taxon>
        <taxon>Heliantheae alliance</taxon>
        <taxon>Millerieae</taxon>
        <taxon>Smallanthus</taxon>
    </lineage>
</organism>
<sequence length="66" mass="7412">MQLFQNVLAKWSPKETIIATRRYGFLQGGIVNKLLSSERAFRELNISIGTNTESDKAIALTFPVVK</sequence>
<name>A0ACB8Z9H8_9ASTR</name>
<accession>A0ACB8Z9H8</accession>
<keyword evidence="2" id="KW-1185">Reference proteome</keyword>
<evidence type="ECO:0000313" key="1">
    <source>
        <dbReference type="EMBL" id="KAI3694001.1"/>
    </source>
</evidence>